<feature type="transmembrane region" description="Helical" evidence="2">
    <location>
        <begin position="364"/>
        <end position="387"/>
    </location>
</feature>
<keyword evidence="2" id="KW-1133">Transmembrane helix</keyword>
<proteinExistence type="predicted"/>
<feature type="transmembrane region" description="Helical" evidence="2">
    <location>
        <begin position="527"/>
        <end position="545"/>
    </location>
</feature>
<evidence type="ECO:0000313" key="4">
    <source>
        <dbReference type="Proteomes" id="UP001500236"/>
    </source>
</evidence>
<protein>
    <submittedName>
        <fullName evidence="3">Exporter of polyketide antibiotics</fullName>
    </submittedName>
</protein>
<reference evidence="4" key="1">
    <citation type="journal article" date="2019" name="Int. J. Syst. Evol. Microbiol.">
        <title>The Global Catalogue of Microorganisms (GCM) 10K type strain sequencing project: providing services to taxonomists for standard genome sequencing and annotation.</title>
        <authorList>
            <consortium name="The Broad Institute Genomics Platform"/>
            <consortium name="The Broad Institute Genome Sequencing Center for Infectious Disease"/>
            <person name="Wu L."/>
            <person name="Ma J."/>
        </authorList>
    </citation>
    <scope>NUCLEOTIDE SEQUENCE [LARGE SCALE GENOMIC DNA]</scope>
    <source>
        <strain evidence="4">JCM 14309</strain>
    </source>
</reference>
<feature type="compositionally biased region" description="Polar residues" evidence="1">
    <location>
        <begin position="1"/>
        <end position="16"/>
    </location>
</feature>
<keyword evidence="4" id="KW-1185">Reference proteome</keyword>
<feature type="transmembrane region" description="Helical" evidence="2">
    <location>
        <begin position="42"/>
        <end position="64"/>
    </location>
</feature>
<dbReference type="RefSeq" id="WP_344684504.1">
    <property type="nucleotide sequence ID" value="NZ_BAAAVT010000005.1"/>
</dbReference>
<keyword evidence="2" id="KW-0812">Transmembrane</keyword>
<comment type="caution">
    <text evidence="3">The sequence shown here is derived from an EMBL/GenBank/DDBJ whole genome shotgun (WGS) entry which is preliminary data.</text>
</comment>
<dbReference type="Proteomes" id="UP001500236">
    <property type="component" value="Unassembled WGS sequence"/>
</dbReference>
<feature type="transmembrane region" description="Helical" evidence="2">
    <location>
        <begin position="148"/>
        <end position="170"/>
    </location>
</feature>
<feature type="transmembrane region" description="Helical" evidence="2">
    <location>
        <begin position="212"/>
        <end position="230"/>
    </location>
</feature>
<dbReference type="EMBL" id="BAAAVT010000005">
    <property type="protein sequence ID" value="GAA3057229.1"/>
    <property type="molecule type" value="Genomic_DNA"/>
</dbReference>
<feature type="transmembrane region" description="Helical" evidence="2">
    <location>
        <begin position="260"/>
        <end position="280"/>
    </location>
</feature>
<name>A0ABP6LRX4_9MICC</name>
<feature type="transmembrane region" description="Helical" evidence="2">
    <location>
        <begin position="182"/>
        <end position="205"/>
    </location>
</feature>
<evidence type="ECO:0000256" key="2">
    <source>
        <dbReference type="SAM" id="Phobius"/>
    </source>
</evidence>
<feature type="region of interest" description="Disordered" evidence="1">
    <location>
        <begin position="1"/>
        <end position="20"/>
    </location>
</feature>
<feature type="transmembrane region" description="Helical" evidence="2">
    <location>
        <begin position="454"/>
        <end position="474"/>
    </location>
</feature>
<feature type="transmembrane region" description="Helical" evidence="2">
    <location>
        <begin position="408"/>
        <end position="434"/>
    </location>
</feature>
<feature type="transmembrane region" description="Helical" evidence="2">
    <location>
        <begin position="319"/>
        <end position="337"/>
    </location>
</feature>
<accession>A0ABP6LRX4</accession>
<evidence type="ECO:0000256" key="1">
    <source>
        <dbReference type="SAM" id="MobiDB-lite"/>
    </source>
</evidence>
<sequence>MPETTSGTLPHTSVSPAPTDVAPLARTGSLLRFMLRRDRIRLSIWVLGIGLMALYFSNAIQVIADGVEELAQMAVLFSDPVGRMMTGPAFGMDEPSFERFYAAGYVLFLYILFALMSVFLLVRHTRTEEQTGRAELVRANVVGRHATLTAALLLTGGANAGAAVLVWVASGPVAGYDAAGTALVAAGGFSVGLFFMGAAAVAAQLSQSSRGASAMAGGLLGLAYLIRMGGDMVEQGGSALSWFSPLAWSQQTAPYVEDRWWPLLLPLVAAAGTVALGFWLSTRRDVGASLVPPRLGRATARPSLGTPVGMALRVLHGMLRGWAIALVLAALMFGSYAESMVDAADGLPEEVAMIMTGDDLMLGYLAYMSLFLAIFVAAAGVSGLQVLRSEEVHGRAEFALSLPMSRTTWLGAHLAVLLGGLLALTLLVGLGTAVGAGASLGDLEHTGSLLLAGLHQFPAVLAVVGIVVALFGWVPRIAGTVGWVIIAFSGIATNFGPMLDLPDAVLNLNVFGHLAQHPVEDITLAPVLWLSTLGVAGLVLGLLGWRRREVNRV</sequence>
<keyword evidence="2" id="KW-0472">Membrane</keyword>
<gene>
    <name evidence="3" type="ORF">GCM10010529_08780</name>
</gene>
<feature type="transmembrane region" description="Helical" evidence="2">
    <location>
        <begin position="100"/>
        <end position="122"/>
    </location>
</feature>
<evidence type="ECO:0000313" key="3">
    <source>
        <dbReference type="EMBL" id="GAA3057229.1"/>
    </source>
</evidence>
<feature type="transmembrane region" description="Helical" evidence="2">
    <location>
        <begin position="481"/>
        <end position="499"/>
    </location>
</feature>
<organism evidence="3 4">
    <name type="scientific">Nesterenkonia aethiopica</name>
    <dbReference type="NCBI Taxonomy" id="269144"/>
    <lineage>
        <taxon>Bacteria</taxon>
        <taxon>Bacillati</taxon>
        <taxon>Actinomycetota</taxon>
        <taxon>Actinomycetes</taxon>
        <taxon>Micrococcales</taxon>
        <taxon>Micrococcaceae</taxon>
        <taxon>Nesterenkonia</taxon>
    </lineage>
</organism>